<feature type="domain" description="CCHC-type" evidence="10">
    <location>
        <begin position="364"/>
        <end position="380"/>
    </location>
</feature>
<evidence type="ECO:0000313" key="11">
    <source>
        <dbReference type="EMBL" id="KAL3388423.1"/>
    </source>
</evidence>
<feature type="compositionally biased region" description="Polar residues" evidence="9">
    <location>
        <begin position="454"/>
        <end position="468"/>
    </location>
</feature>
<feature type="domain" description="CCHC-type" evidence="10">
    <location>
        <begin position="345"/>
        <end position="361"/>
    </location>
</feature>
<keyword evidence="3" id="KW-0677">Repeat</keyword>
<evidence type="ECO:0000256" key="9">
    <source>
        <dbReference type="SAM" id="MobiDB-lite"/>
    </source>
</evidence>
<feature type="region of interest" description="Disordered" evidence="9">
    <location>
        <begin position="1"/>
        <end position="64"/>
    </location>
</feature>
<evidence type="ECO:0000256" key="5">
    <source>
        <dbReference type="ARBA" id="ARBA00022833"/>
    </source>
</evidence>
<sequence>MSDPPRPESEHIDNSSNQRITRASAQGDPSKKEEVEFYAFSSGKTLPRTPIRPTAPSLSQVNLTTPNPNLVIEISSSSDVAASDNESTSRDAPTDNSGSHTPAQSETSDSEEEPNSVKMPISYNISVKDVLELVQKFDGTNLTTFFSQIEDAKAMVGSDGEAALVMWLKIKLPLEARKAIAGTEHKKVSEFKQALEKFYCTSRSIPQLQGELGNIYQKQDESVLSYANRVREIERQIHEIKKGGATEEPDAAFTTELSAMVLESFKRGINRDLYPAIRGENDIKTIVSVAIKEEKEFNWRKNLQPTEPGKKKVMAVEAPIAPVTEPCQLCKKAGHTAKSCPDLPKCQLCQKIGHTARDCKREIMCQYCHQKGHGADTCWKLHGKPNSKPSDNNKLRCERCKLNHKTEKCRTDISKECTFCKIKGHTLDECRNKNKKNDQTLLPQSAKQEVHSALTHSNDLNFESVSQE</sequence>
<dbReference type="Proteomes" id="UP001627154">
    <property type="component" value="Unassembled WGS sequence"/>
</dbReference>
<gene>
    <name evidence="11" type="ORF">TKK_016431</name>
</gene>
<dbReference type="EMBL" id="JBJJXI010000133">
    <property type="protein sequence ID" value="KAL3388423.1"/>
    <property type="molecule type" value="Genomic_DNA"/>
</dbReference>
<evidence type="ECO:0000256" key="6">
    <source>
        <dbReference type="ARBA" id="ARBA00023242"/>
    </source>
</evidence>
<dbReference type="SMART" id="SM00343">
    <property type="entry name" value="ZnF_C2HC"/>
    <property type="match status" value="4"/>
</dbReference>
<feature type="domain" description="CCHC-type" evidence="10">
    <location>
        <begin position="416"/>
        <end position="432"/>
    </location>
</feature>
<feature type="compositionally biased region" description="Polar residues" evidence="9">
    <location>
        <begin position="77"/>
        <end position="86"/>
    </location>
</feature>
<feature type="region of interest" description="Disordered" evidence="9">
    <location>
        <begin position="77"/>
        <end position="116"/>
    </location>
</feature>
<dbReference type="InterPro" id="IPR051644">
    <property type="entry name" value="TRAMP_AT-DNA-binding"/>
</dbReference>
<comment type="subcellular location">
    <subcellularLocation>
        <location evidence="1">Nucleus</location>
    </subcellularLocation>
</comment>
<dbReference type="GO" id="GO:0008270">
    <property type="term" value="F:zinc ion binding"/>
    <property type="evidence" value="ECO:0007669"/>
    <property type="project" value="UniProtKB-KW"/>
</dbReference>
<dbReference type="InterPro" id="IPR001878">
    <property type="entry name" value="Znf_CCHC"/>
</dbReference>
<reference evidence="11 12" key="1">
    <citation type="journal article" date="2024" name="bioRxiv">
        <title>A reference genome for Trichogramma kaykai: A tiny desert-dwelling parasitoid wasp with competing sex-ratio distorters.</title>
        <authorList>
            <person name="Culotta J."/>
            <person name="Lindsey A.R."/>
        </authorList>
    </citation>
    <scope>NUCLEOTIDE SEQUENCE [LARGE SCALE GENOMIC DNA]</scope>
    <source>
        <strain evidence="11 12">KSX58</strain>
    </source>
</reference>
<keyword evidence="5" id="KW-0862">Zinc</keyword>
<evidence type="ECO:0000256" key="8">
    <source>
        <dbReference type="ARBA" id="ARBA00043023"/>
    </source>
</evidence>
<evidence type="ECO:0000256" key="7">
    <source>
        <dbReference type="ARBA" id="ARBA00041190"/>
    </source>
</evidence>
<name>A0ABD2W628_9HYME</name>
<dbReference type="PANTHER" id="PTHR46543">
    <property type="entry name" value="ZINC FINGER CCHC DOMAIN-CONTAINING PROTEIN 7"/>
    <property type="match status" value="1"/>
</dbReference>
<keyword evidence="4" id="KW-0863">Zinc-finger</keyword>
<evidence type="ECO:0000313" key="12">
    <source>
        <dbReference type="Proteomes" id="UP001627154"/>
    </source>
</evidence>
<feature type="domain" description="CCHC-type" evidence="10">
    <location>
        <begin position="326"/>
        <end position="342"/>
    </location>
</feature>
<dbReference type="InterPro" id="IPR036875">
    <property type="entry name" value="Znf_CCHC_sf"/>
</dbReference>
<feature type="compositionally biased region" description="Polar residues" evidence="9">
    <location>
        <begin position="14"/>
        <end position="24"/>
    </location>
</feature>
<feature type="region of interest" description="Disordered" evidence="9">
    <location>
        <begin position="445"/>
        <end position="468"/>
    </location>
</feature>
<dbReference type="SUPFAM" id="SSF57756">
    <property type="entry name" value="Retrovirus zinc finger-like domains"/>
    <property type="match status" value="1"/>
</dbReference>
<dbReference type="GO" id="GO:0005634">
    <property type="term" value="C:nucleus"/>
    <property type="evidence" value="ECO:0007669"/>
    <property type="project" value="UniProtKB-SubCell"/>
</dbReference>
<evidence type="ECO:0000259" key="10">
    <source>
        <dbReference type="SMART" id="SM00343"/>
    </source>
</evidence>
<feature type="compositionally biased region" description="Basic and acidic residues" evidence="9">
    <location>
        <begin position="1"/>
        <end position="13"/>
    </location>
</feature>
<dbReference type="PANTHER" id="PTHR46543:SF1">
    <property type="entry name" value="ZINC FINGER CCHC DOMAIN-CONTAINING PROTEIN 7"/>
    <property type="match status" value="1"/>
</dbReference>
<keyword evidence="6" id="KW-0539">Nucleus</keyword>
<keyword evidence="12" id="KW-1185">Reference proteome</keyword>
<dbReference type="Gene3D" id="4.10.60.10">
    <property type="entry name" value="Zinc finger, CCHC-type"/>
    <property type="match status" value="1"/>
</dbReference>
<evidence type="ECO:0000256" key="1">
    <source>
        <dbReference type="ARBA" id="ARBA00004123"/>
    </source>
</evidence>
<accession>A0ABD2W628</accession>
<feature type="compositionally biased region" description="Polar residues" evidence="9">
    <location>
        <begin position="94"/>
        <end position="107"/>
    </location>
</feature>
<protein>
    <recommendedName>
        <fullName evidence="7">Zinc finger CCHC domain-containing protein 7</fullName>
    </recommendedName>
    <alternativeName>
        <fullName evidence="8">TRAMP-like complex RNA-binding factor ZCCHC7</fullName>
    </alternativeName>
</protein>
<keyword evidence="2" id="KW-0479">Metal-binding</keyword>
<evidence type="ECO:0000256" key="3">
    <source>
        <dbReference type="ARBA" id="ARBA00022737"/>
    </source>
</evidence>
<comment type="caution">
    <text evidence="11">The sequence shown here is derived from an EMBL/GenBank/DDBJ whole genome shotgun (WGS) entry which is preliminary data.</text>
</comment>
<evidence type="ECO:0000256" key="2">
    <source>
        <dbReference type="ARBA" id="ARBA00022723"/>
    </source>
</evidence>
<dbReference type="AlphaFoldDB" id="A0ABD2W628"/>
<proteinExistence type="predicted"/>
<organism evidence="11 12">
    <name type="scientific">Trichogramma kaykai</name>
    <dbReference type="NCBI Taxonomy" id="54128"/>
    <lineage>
        <taxon>Eukaryota</taxon>
        <taxon>Metazoa</taxon>
        <taxon>Ecdysozoa</taxon>
        <taxon>Arthropoda</taxon>
        <taxon>Hexapoda</taxon>
        <taxon>Insecta</taxon>
        <taxon>Pterygota</taxon>
        <taxon>Neoptera</taxon>
        <taxon>Endopterygota</taxon>
        <taxon>Hymenoptera</taxon>
        <taxon>Apocrita</taxon>
        <taxon>Proctotrupomorpha</taxon>
        <taxon>Chalcidoidea</taxon>
        <taxon>Trichogrammatidae</taxon>
        <taxon>Trichogramma</taxon>
    </lineage>
</organism>
<evidence type="ECO:0000256" key="4">
    <source>
        <dbReference type="ARBA" id="ARBA00022771"/>
    </source>
</evidence>